<evidence type="ECO:0000313" key="7">
    <source>
        <dbReference type="Proteomes" id="UP000092124"/>
    </source>
</evidence>
<dbReference type="InterPro" id="IPR002110">
    <property type="entry name" value="Ankyrin_rpt"/>
</dbReference>
<dbReference type="OrthoDB" id="3246549at2759"/>
<dbReference type="GO" id="GO:0045732">
    <property type="term" value="P:positive regulation of protein catabolic process"/>
    <property type="evidence" value="ECO:0007669"/>
    <property type="project" value="TreeGrafter"/>
</dbReference>
<evidence type="ECO:0000313" key="6">
    <source>
        <dbReference type="EMBL" id="OBS69353.1"/>
    </source>
</evidence>
<accession>A0A1A6GSQ7</accession>
<dbReference type="Gene3D" id="1.25.40.20">
    <property type="entry name" value="Ankyrin repeat-containing domain"/>
    <property type="match status" value="1"/>
</dbReference>
<protein>
    <submittedName>
        <fullName evidence="6">Uncharacterized protein</fullName>
    </submittedName>
</protein>
<dbReference type="AlphaFoldDB" id="A0A1A6GSQ7"/>
<comment type="similarity">
    <text evidence="1">Belongs to the ankyrin SOCS box (ASB) family.</text>
</comment>
<dbReference type="Pfam" id="PF00023">
    <property type="entry name" value="Ank"/>
    <property type="match status" value="1"/>
</dbReference>
<proteinExistence type="inferred from homology"/>
<dbReference type="GO" id="GO:0016567">
    <property type="term" value="P:protein ubiquitination"/>
    <property type="evidence" value="ECO:0007669"/>
    <property type="project" value="TreeGrafter"/>
</dbReference>
<dbReference type="SMART" id="SM00248">
    <property type="entry name" value="ANK"/>
    <property type="match status" value="1"/>
</dbReference>
<dbReference type="PROSITE" id="PS50088">
    <property type="entry name" value="ANK_REPEAT"/>
    <property type="match status" value="1"/>
</dbReference>
<evidence type="ECO:0000256" key="1">
    <source>
        <dbReference type="ARBA" id="ARBA00005949"/>
    </source>
</evidence>
<dbReference type="STRING" id="56216.A0A1A6GSQ7"/>
<sequence length="63" mass="6982">ADVHKGKYWDTPLHAAAQQPSTEIVNLLIEFGADINAKNTELLRPIDMATSNSAVERVLLQHE</sequence>
<dbReference type="PROSITE" id="PS50297">
    <property type="entry name" value="ANK_REP_REGION"/>
    <property type="match status" value="1"/>
</dbReference>
<keyword evidence="4 5" id="KW-0040">ANK repeat</keyword>
<dbReference type="PANTHER" id="PTHR24136:SF18">
    <property type="entry name" value="ANKYRIN REPEAT AND SOCS BOX PROTEIN 5"/>
    <property type="match status" value="1"/>
</dbReference>
<gene>
    <name evidence="6" type="ORF">A6R68_02106</name>
</gene>
<comment type="caution">
    <text evidence="6">The sequence shown here is derived from an EMBL/GenBank/DDBJ whole genome shotgun (WGS) entry which is preliminary data.</text>
</comment>
<keyword evidence="3" id="KW-0833">Ubl conjugation pathway</keyword>
<dbReference type="InterPro" id="IPR051573">
    <property type="entry name" value="Ankyrin-SOCS_box_domain"/>
</dbReference>
<dbReference type="SUPFAM" id="SSF48403">
    <property type="entry name" value="Ankyrin repeat"/>
    <property type="match status" value="1"/>
</dbReference>
<dbReference type="InterPro" id="IPR036770">
    <property type="entry name" value="Ankyrin_rpt-contain_sf"/>
</dbReference>
<evidence type="ECO:0000256" key="3">
    <source>
        <dbReference type="ARBA" id="ARBA00022786"/>
    </source>
</evidence>
<evidence type="ECO:0000256" key="2">
    <source>
        <dbReference type="ARBA" id="ARBA00022737"/>
    </source>
</evidence>
<evidence type="ECO:0000256" key="5">
    <source>
        <dbReference type="PROSITE-ProRule" id="PRU00023"/>
    </source>
</evidence>
<feature type="non-terminal residue" evidence="6">
    <location>
        <position position="1"/>
    </location>
</feature>
<name>A0A1A6GSQ7_NEOLE</name>
<reference evidence="6 7" key="1">
    <citation type="submission" date="2016-06" db="EMBL/GenBank/DDBJ databases">
        <title>The Draft Genome Sequence and Annotation of the Desert Woodrat Neotoma lepida.</title>
        <authorList>
            <person name="Campbell M."/>
            <person name="Oakeson K.F."/>
            <person name="Yandell M."/>
            <person name="Halpert J.R."/>
            <person name="Dearing D."/>
        </authorList>
    </citation>
    <scope>NUCLEOTIDE SEQUENCE [LARGE SCALE GENOMIC DNA]</scope>
    <source>
        <strain evidence="6">417</strain>
        <tissue evidence="6">Liver</tissue>
    </source>
</reference>
<keyword evidence="7" id="KW-1185">Reference proteome</keyword>
<feature type="non-terminal residue" evidence="6">
    <location>
        <position position="63"/>
    </location>
</feature>
<keyword evidence="2" id="KW-0677">Repeat</keyword>
<dbReference type="PANTHER" id="PTHR24136">
    <property type="entry name" value="SOWAH (DROSOPHILA) HOMOLOG"/>
    <property type="match status" value="1"/>
</dbReference>
<dbReference type="EMBL" id="LZPO01071408">
    <property type="protein sequence ID" value="OBS69353.1"/>
    <property type="molecule type" value="Genomic_DNA"/>
</dbReference>
<feature type="repeat" description="ANK" evidence="5">
    <location>
        <begin position="8"/>
        <end position="40"/>
    </location>
</feature>
<dbReference type="Proteomes" id="UP000092124">
    <property type="component" value="Unassembled WGS sequence"/>
</dbReference>
<evidence type="ECO:0000256" key="4">
    <source>
        <dbReference type="ARBA" id="ARBA00023043"/>
    </source>
</evidence>
<organism evidence="6 7">
    <name type="scientific">Neotoma lepida</name>
    <name type="common">Desert woodrat</name>
    <dbReference type="NCBI Taxonomy" id="56216"/>
    <lineage>
        <taxon>Eukaryota</taxon>
        <taxon>Metazoa</taxon>
        <taxon>Chordata</taxon>
        <taxon>Craniata</taxon>
        <taxon>Vertebrata</taxon>
        <taxon>Euteleostomi</taxon>
        <taxon>Mammalia</taxon>
        <taxon>Eutheria</taxon>
        <taxon>Euarchontoglires</taxon>
        <taxon>Glires</taxon>
        <taxon>Rodentia</taxon>
        <taxon>Myomorpha</taxon>
        <taxon>Muroidea</taxon>
        <taxon>Cricetidae</taxon>
        <taxon>Neotominae</taxon>
        <taxon>Neotoma</taxon>
    </lineage>
</organism>